<comment type="caution">
    <text evidence="1">The sequence shown here is derived from an EMBL/GenBank/DDBJ whole genome shotgun (WGS) entry which is preliminary data.</text>
</comment>
<proteinExistence type="predicted"/>
<accession>A0ABS8N8C2</accession>
<evidence type="ECO:0000313" key="2">
    <source>
        <dbReference type="Proteomes" id="UP001165422"/>
    </source>
</evidence>
<dbReference type="RefSeq" id="WP_229981799.1">
    <property type="nucleotide sequence ID" value="NZ_JAJJPB010000022.1"/>
</dbReference>
<keyword evidence="2" id="KW-1185">Reference proteome</keyword>
<reference evidence="1" key="1">
    <citation type="submission" date="2021-11" db="EMBL/GenBank/DDBJ databases">
        <authorList>
            <person name="Qingchun L."/>
            <person name="Dong Z."/>
            <person name="Zongwei Q."/>
            <person name="Jia Z."/>
            <person name="Duotao L."/>
        </authorList>
    </citation>
    <scope>NUCLEOTIDE SEQUENCE</scope>
    <source>
        <strain evidence="1">WLY-B-L2</strain>
    </source>
</reference>
<evidence type="ECO:0000313" key="1">
    <source>
        <dbReference type="EMBL" id="MCC9296038.1"/>
    </source>
</evidence>
<name>A0ABS8N8C2_9CLOT</name>
<organism evidence="1 2">
    <name type="scientific">Clostridium aromativorans</name>
    <dbReference type="NCBI Taxonomy" id="2836848"/>
    <lineage>
        <taxon>Bacteria</taxon>
        <taxon>Bacillati</taxon>
        <taxon>Bacillota</taxon>
        <taxon>Clostridia</taxon>
        <taxon>Eubacteriales</taxon>
        <taxon>Clostridiaceae</taxon>
        <taxon>Clostridium</taxon>
    </lineage>
</organism>
<sequence length="82" mass="9780">MVGEKLEEYVLAANKEFSKDTIEMCKTLFNELPEKIKNDIIVEGVINTLNFNFQDNEKIKKFINRILLKNERPLIKKFIRYD</sequence>
<dbReference type="Proteomes" id="UP001165422">
    <property type="component" value="Unassembled WGS sequence"/>
</dbReference>
<gene>
    <name evidence="1" type="ORF">LN736_14340</name>
</gene>
<protein>
    <submittedName>
        <fullName evidence="1">Uncharacterized protein</fullName>
    </submittedName>
</protein>
<dbReference type="EMBL" id="JAJJPB010000022">
    <property type="protein sequence ID" value="MCC9296038.1"/>
    <property type="molecule type" value="Genomic_DNA"/>
</dbReference>